<feature type="region of interest" description="Disordered" evidence="1">
    <location>
        <begin position="590"/>
        <end position="631"/>
    </location>
</feature>
<proteinExistence type="predicted"/>
<dbReference type="PANTHER" id="PTHR47857:SF2">
    <property type="entry name" value="EXPRESSED PROTEIN"/>
    <property type="match status" value="1"/>
</dbReference>
<keyword evidence="5" id="KW-1185">Reference proteome</keyword>
<reference evidence="4" key="2">
    <citation type="submission" date="2015-06" db="UniProtKB">
        <authorList>
            <consortium name="EnsemblPlants"/>
        </authorList>
    </citation>
    <scope>IDENTIFICATION</scope>
</reference>
<evidence type="ECO:0008006" key="6">
    <source>
        <dbReference type="Google" id="ProtNLM"/>
    </source>
</evidence>
<feature type="region of interest" description="Disordered" evidence="1">
    <location>
        <begin position="468"/>
        <end position="507"/>
    </location>
</feature>
<evidence type="ECO:0000313" key="4">
    <source>
        <dbReference type="EnsemblPlants" id="ORUFI03G12520.1"/>
    </source>
</evidence>
<dbReference type="OMA" id="GHDVCLE"/>
<dbReference type="InterPro" id="IPR022212">
    <property type="entry name" value="DUF3741"/>
</dbReference>
<evidence type="ECO:0000256" key="1">
    <source>
        <dbReference type="SAM" id="MobiDB-lite"/>
    </source>
</evidence>
<feature type="compositionally biased region" description="Basic and acidic residues" evidence="1">
    <location>
        <begin position="468"/>
        <end position="487"/>
    </location>
</feature>
<dbReference type="PANTHER" id="PTHR47857">
    <property type="entry name" value="EXPRESSED PROTEIN-RELATED"/>
    <property type="match status" value="1"/>
</dbReference>
<dbReference type="Pfam" id="PF14309">
    <property type="entry name" value="DUF4378"/>
    <property type="match status" value="1"/>
</dbReference>
<organism evidence="4 5">
    <name type="scientific">Oryza rufipogon</name>
    <name type="common">Brownbeard rice</name>
    <name type="synonym">Asian wild rice</name>
    <dbReference type="NCBI Taxonomy" id="4529"/>
    <lineage>
        <taxon>Eukaryota</taxon>
        <taxon>Viridiplantae</taxon>
        <taxon>Streptophyta</taxon>
        <taxon>Embryophyta</taxon>
        <taxon>Tracheophyta</taxon>
        <taxon>Spermatophyta</taxon>
        <taxon>Magnoliopsida</taxon>
        <taxon>Liliopsida</taxon>
        <taxon>Poales</taxon>
        <taxon>Poaceae</taxon>
        <taxon>BOP clade</taxon>
        <taxon>Oryzoideae</taxon>
        <taxon>Oryzeae</taxon>
        <taxon>Oryzinae</taxon>
        <taxon>Oryza</taxon>
    </lineage>
</organism>
<dbReference type="InterPro" id="IPR025486">
    <property type="entry name" value="DUF4378"/>
</dbReference>
<dbReference type="Proteomes" id="UP000008022">
    <property type="component" value="Unassembled WGS sequence"/>
</dbReference>
<feature type="region of interest" description="Disordered" evidence="1">
    <location>
        <begin position="98"/>
        <end position="122"/>
    </location>
</feature>
<dbReference type="Pfam" id="PF12552">
    <property type="entry name" value="DUF3741"/>
    <property type="match status" value="1"/>
</dbReference>
<dbReference type="Gramene" id="ORUFI03G12520.1">
    <property type="protein sequence ID" value="ORUFI03G12520.1"/>
    <property type="gene ID" value="ORUFI03G12520"/>
</dbReference>
<protein>
    <recommendedName>
        <fullName evidence="6">DUF4378 domain-containing protein</fullName>
    </recommendedName>
</protein>
<feature type="domain" description="DUF3741" evidence="2">
    <location>
        <begin position="278"/>
        <end position="313"/>
    </location>
</feature>
<evidence type="ECO:0000313" key="5">
    <source>
        <dbReference type="Proteomes" id="UP000008022"/>
    </source>
</evidence>
<accession>A0A0E0NT30</accession>
<sequence>MGEWTGLADTFLRIKAHAFFYHYYNCQALVQCTPGKLQSGEVPCDLSRNKPTNMGKRSQRLARRQENIGCMWGLIGMLYFRRDAKFLLDRKQGSRRHTFGGLSGRRHSRKKSRDFEETDEYGEDNIEECDTRKQTVKRLMEDELGKVKQVKKIPKEEVQRILADLGHDVCLEKSSMQSTKQNRAKSHSTSTAMASPSGLLDPSGSKSMKQAEEDDLELSLADFVGELYGYHDDCKNKSELCPELKSHIHTKLSELKSVPCQPYEESPDWGQREHFYEKYICNSRSYQSNKLVDAPDMLSPEKELFLKTLQKPSPHTLEKENTQNNQNRQVVTKLEPRKILEKGENTKNSKQHEVAIKTHSKEGRNIFFWRKDKSIMKGTSEGTNSSKMVNKIVILKPNPRGIDTTVATASTCLDQQSCTIQSPKYPATESSKFSIKEVRRRFKIVTGDTRRGRPSVYEDDLQRDSQRINDSVFKVRKDSKQSDKDNLRPLTSGKQKQRNDGLGEINGDIITSKDTSIFYEEAKKHLTDILEYNSHTTKHPTVHTSKSLIGMLSLPQRNASSPRSSPRLKGRIDLSPEEINISAIQQDERTEYAKERNLSDEDSGSVACGNSEVLDGKADQDRHSMKQETAQDGDIMHIEEIDKPACSETICSEGITLKEQCTCTSSLELIEGAEPGREHAGMLLSYPENVVESLEHQEPKTPRSSASLELISQISPEGNHEKQEQPSPVSVLDPFFCEDVDSEMHQDMMRPHIPDAISDQWVFWEDEDARLSYIKAMLELSELCTYQNLEVWYLEDELISPCMVEELHQGNQTDDLKLPFDCICEAITIIQETYFRNPPCLSFLMHKIQPPPMGQNLIQEINKHIERHLHNQFPRTLNQLVNIDLEDGTWMNLQLESEEIIVDTWEFILDELLEEIMDSLAEMIM</sequence>
<dbReference type="AlphaFoldDB" id="A0A0E0NT30"/>
<feature type="compositionally biased region" description="Polar residues" evidence="1">
    <location>
        <begin position="174"/>
        <end position="194"/>
    </location>
</feature>
<evidence type="ECO:0000259" key="3">
    <source>
        <dbReference type="Pfam" id="PF14309"/>
    </source>
</evidence>
<dbReference type="EnsemblPlants" id="ORUFI03G12520.1">
    <property type="protein sequence ID" value="ORUFI03G12520.1"/>
    <property type="gene ID" value="ORUFI03G12520"/>
</dbReference>
<name>A0A0E0NT30_ORYRU</name>
<feature type="compositionally biased region" description="Basic and acidic residues" evidence="1">
    <location>
        <begin position="590"/>
        <end position="599"/>
    </location>
</feature>
<feature type="region of interest" description="Disordered" evidence="1">
    <location>
        <begin position="174"/>
        <end position="210"/>
    </location>
</feature>
<reference evidence="5" key="1">
    <citation type="submission" date="2013-06" db="EMBL/GenBank/DDBJ databases">
        <authorList>
            <person name="Zhao Q."/>
        </authorList>
    </citation>
    <scope>NUCLEOTIDE SEQUENCE</scope>
    <source>
        <strain evidence="5">cv. W1943</strain>
    </source>
</reference>
<evidence type="ECO:0000259" key="2">
    <source>
        <dbReference type="Pfam" id="PF12552"/>
    </source>
</evidence>
<feature type="compositionally biased region" description="Basic and acidic residues" evidence="1">
    <location>
        <begin position="614"/>
        <end position="626"/>
    </location>
</feature>
<feature type="domain" description="DUF4378" evidence="3">
    <location>
        <begin position="771"/>
        <end position="915"/>
    </location>
</feature>
<feature type="compositionally biased region" description="Basic residues" evidence="1">
    <location>
        <begin position="98"/>
        <end position="112"/>
    </location>
</feature>
<dbReference type="eggNOG" id="ENOG502QV0Y">
    <property type="taxonomic scope" value="Eukaryota"/>
</dbReference>